<comment type="caution">
    <text evidence="1">The sequence shown here is derived from an EMBL/GenBank/DDBJ whole genome shotgun (WGS) entry which is preliminary data.</text>
</comment>
<accession>A0A437RQG0</accession>
<keyword evidence="2" id="KW-1185">Reference proteome</keyword>
<name>A0A437RQG0_9BURK</name>
<gene>
    <name evidence="1" type="ORF">EOE66_00115</name>
</gene>
<sequence>MHRRHLRPLTWLALWAVLAMALLPAVSHALSFARGDGGAWAEVCTPQGMRWVLVEAPDGPAPSSLPTATGHLEHCSLCTLSAGAAAPPPALPVLLALSLAAFEPPLFLHAPRTLFAWRTAQPRGPPFVS</sequence>
<protein>
    <submittedName>
        <fullName evidence="1">DUF2946 domain-containing protein</fullName>
    </submittedName>
</protein>
<dbReference type="RefSeq" id="WP_128226675.1">
    <property type="nucleotide sequence ID" value="NZ_SACR01000001.1"/>
</dbReference>
<dbReference type="EMBL" id="SACR01000001">
    <property type="protein sequence ID" value="RVU49034.1"/>
    <property type="molecule type" value="Genomic_DNA"/>
</dbReference>
<proteinExistence type="predicted"/>
<dbReference type="InterPro" id="IPR021333">
    <property type="entry name" value="DUF2946"/>
</dbReference>
<evidence type="ECO:0000313" key="1">
    <source>
        <dbReference type="EMBL" id="RVU49034.1"/>
    </source>
</evidence>
<evidence type="ECO:0000313" key="2">
    <source>
        <dbReference type="Proteomes" id="UP000285575"/>
    </source>
</evidence>
<dbReference type="Proteomes" id="UP000285575">
    <property type="component" value="Unassembled WGS sequence"/>
</dbReference>
<dbReference type="AlphaFoldDB" id="A0A437RQG0"/>
<organism evidence="1 2">
    <name type="scientific">Rubrivivax rivuli</name>
    <dbReference type="NCBI Taxonomy" id="1862385"/>
    <lineage>
        <taxon>Bacteria</taxon>
        <taxon>Pseudomonadati</taxon>
        <taxon>Pseudomonadota</taxon>
        <taxon>Betaproteobacteria</taxon>
        <taxon>Burkholderiales</taxon>
        <taxon>Sphaerotilaceae</taxon>
        <taxon>Rubrivivax</taxon>
    </lineage>
</organism>
<dbReference type="OrthoDB" id="8536886at2"/>
<reference evidence="1 2" key="1">
    <citation type="submission" date="2019-01" db="EMBL/GenBank/DDBJ databases">
        <authorList>
            <person name="Chen W.-M."/>
        </authorList>
    </citation>
    <scope>NUCLEOTIDE SEQUENCE [LARGE SCALE GENOMIC DNA]</scope>
    <source>
        <strain evidence="1 2">KYPY4</strain>
    </source>
</reference>
<dbReference type="Pfam" id="PF11162">
    <property type="entry name" value="DUF2946"/>
    <property type="match status" value="1"/>
</dbReference>